<dbReference type="EMBL" id="CM026422">
    <property type="protein sequence ID" value="KAG0585943.1"/>
    <property type="molecule type" value="Genomic_DNA"/>
</dbReference>
<organism evidence="2 3">
    <name type="scientific">Ceratodon purpureus</name>
    <name type="common">Fire moss</name>
    <name type="synonym">Dicranum purpureum</name>
    <dbReference type="NCBI Taxonomy" id="3225"/>
    <lineage>
        <taxon>Eukaryota</taxon>
        <taxon>Viridiplantae</taxon>
        <taxon>Streptophyta</taxon>
        <taxon>Embryophyta</taxon>
        <taxon>Bryophyta</taxon>
        <taxon>Bryophytina</taxon>
        <taxon>Bryopsida</taxon>
        <taxon>Dicranidae</taxon>
        <taxon>Pseudoditrichales</taxon>
        <taxon>Ditrichaceae</taxon>
        <taxon>Ceratodon</taxon>
    </lineage>
</organism>
<keyword evidence="3" id="KW-1185">Reference proteome</keyword>
<evidence type="ECO:0000313" key="2">
    <source>
        <dbReference type="EMBL" id="KAG0585943.1"/>
    </source>
</evidence>
<sequence>MNADSESEVPSAMTDDGPDVVAGEQDITAHPQYPAMTVSPPNAYRNASLTIGAPVPDHEPVLGFPFLNVLVAGPHVVQKAKVVREVKFGPGITLGYLSLDDYKFIMNLFVIEGY</sequence>
<comment type="caution">
    <text evidence="2">The sequence shown here is derived from an EMBL/GenBank/DDBJ whole genome shotgun (WGS) entry which is preliminary data.</text>
</comment>
<name>A0A8T0IU99_CERPU</name>
<accession>A0A8T0IU99</accession>
<evidence type="ECO:0000256" key="1">
    <source>
        <dbReference type="SAM" id="MobiDB-lite"/>
    </source>
</evidence>
<feature type="region of interest" description="Disordered" evidence="1">
    <location>
        <begin position="1"/>
        <end position="26"/>
    </location>
</feature>
<dbReference type="AlphaFoldDB" id="A0A8T0IU99"/>
<protein>
    <submittedName>
        <fullName evidence="2">Uncharacterized protein</fullName>
    </submittedName>
</protein>
<reference evidence="2" key="1">
    <citation type="submission" date="2020-06" db="EMBL/GenBank/DDBJ databases">
        <title>WGS assembly of Ceratodon purpureus strain R40.</title>
        <authorList>
            <person name="Carey S.B."/>
            <person name="Jenkins J."/>
            <person name="Shu S."/>
            <person name="Lovell J.T."/>
            <person name="Sreedasyam A."/>
            <person name="Maumus F."/>
            <person name="Tiley G.P."/>
            <person name="Fernandez-Pozo N."/>
            <person name="Barry K."/>
            <person name="Chen C."/>
            <person name="Wang M."/>
            <person name="Lipzen A."/>
            <person name="Daum C."/>
            <person name="Saski C.A."/>
            <person name="Payton A.C."/>
            <person name="Mcbreen J.C."/>
            <person name="Conrad R.E."/>
            <person name="Kollar L.M."/>
            <person name="Olsson S."/>
            <person name="Huttunen S."/>
            <person name="Landis J.B."/>
            <person name="Wickett N.J."/>
            <person name="Johnson M.G."/>
            <person name="Rensing S.A."/>
            <person name="Grimwood J."/>
            <person name="Schmutz J."/>
            <person name="Mcdaniel S.F."/>
        </authorList>
    </citation>
    <scope>NUCLEOTIDE SEQUENCE</scope>
    <source>
        <strain evidence="2">R40</strain>
    </source>
</reference>
<dbReference type="Proteomes" id="UP000822688">
    <property type="component" value="Chromosome 2"/>
</dbReference>
<proteinExistence type="predicted"/>
<gene>
    <name evidence="2" type="ORF">KC19_2G051000</name>
</gene>
<evidence type="ECO:0000313" key="3">
    <source>
        <dbReference type="Proteomes" id="UP000822688"/>
    </source>
</evidence>